<evidence type="ECO:0000313" key="3">
    <source>
        <dbReference type="Proteomes" id="UP000035368"/>
    </source>
</evidence>
<keyword evidence="1" id="KW-0732">Signal</keyword>
<dbReference type="Proteomes" id="UP000035368">
    <property type="component" value="Chromosome"/>
</dbReference>
<name>A0A0G3GS64_9CORY</name>
<dbReference type="EMBL" id="CP011541">
    <property type="protein sequence ID" value="AKK03415.1"/>
    <property type="molecule type" value="Genomic_DNA"/>
</dbReference>
<dbReference type="AlphaFoldDB" id="A0A0G3GS64"/>
<dbReference type="KEGG" id="cei:CEPID_07825"/>
<evidence type="ECO:0008006" key="4">
    <source>
        <dbReference type="Google" id="ProtNLM"/>
    </source>
</evidence>
<keyword evidence="3" id="KW-1185">Reference proteome</keyword>
<protein>
    <recommendedName>
        <fullName evidence="4">DUF732 domain-containing protein</fullName>
    </recommendedName>
</protein>
<sequence>MRKLCTIVLTMALSVAISPVASASPFAKDSANNQNQSAKANTDAQTEHLKLLDPYVHPDEKVFNLKDAIAKDRSLEHDAIELASVYHGFGWSITTANEEQLSRVSTRAATRTSTIQPFSNCNGRNGFQPMPPAALLDSCASSALQNSIAAGATVVELAGLLSSYTGISLAVATPIAIGLAAQASLMGVCGSWGNGIRLFSNGMCWSQ</sequence>
<organism evidence="2 3">
    <name type="scientific">Corynebacterium epidermidicanis</name>
    <dbReference type="NCBI Taxonomy" id="1050174"/>
    <lineage>
        <taxon>Bacteria</taxon>
        <taxon>Bacillati</taxon>
        <taxon>Actinomycetota</taxon>
        <taxon>Actinomycetes</taxon>
        <taxon>Mycobacteriales</taxon>
        <taxon>Corynebacteriaceae</taxon>
        <taxon>Corynebacterium</taxon>
    </lineage>
</organism>
<evidence type="ECO:0000256" key="1">
    <source>
        <dbReference type="SAM" id="SignalP"/>
    </source>
</evidence>
<proteinExistence type="predicted"/>
<reference evidence="2 3" key="1">
    <citation type="submission" date="2015-05" db="EMBL/GenBank/DDBJ databases">
        <title>Complete genome sequence of Corynebacterium epidermidicanis DSM 45586, isolated from the skin of a dog suffering from pruritus.</title>
        <authorList>
            <person name="Ruckert C."/>
            <person name="Albersmeier A."/>
            <person name="Winkler A."/>
            <person name="Tauch A."/>
        </authorList>
    </citation>
    <scope>NUCLEOTIDE SEQUENCE [LARGE SCALE GENOMIC DNA]</scope>
    <source>
        <strain evidence="2 3">DSM 45586</strain>
    </source>
</reference>
<accession>A0A0G3GS64</accession>
<dbReference type="PATRIC" id="fig|1050174.4.peg.1574"/>
<feature type="signal peptide" evidence="1">
    <location>
        <begin position="1"/>
        <end position="23"/>
    </location>
</feature>
<evidence type="ECO:0000313" key="2">
    <source>
        <dbReference type="EMBL" id="AKK03415.1"/>
    </source>
</evidence>
<gene>
    <name evidence="2" type="ORF">CEPID_07825</name>
</gene>
<feature type="chain" id="PRO_5005184501" description="DUF732 domain-containing protein" evidence="1">
    <location>
        <begin position="24"/>
        <end position="207"/>
    </location>
</feature>